<keyword evidence="1" id="KW-0175">Coiled coil</keyword>
<proteinExistence type="predicted"/>
<keyword evidence="3" id="KW-1185">Reference proteome</keyword>
<dbReference type="EMBL" id="MLFT02000003">
    <property type="protein sequence ID" value="PHT51676.1"/>
    <property type="molecule type" value="Genomic_DNA"/>
</dbReference>
<accession>A0A2G2X2F0</accession>
<comment type="caution">
    <text evidence="2">The sequence shown here is derived from an EMBL/GenBank/DDBJ whole genome shotgun (WGS) entry which is preliminary data.</text>
</comment>
<gene>
    <name evidence="2" type="ORF">CQW23_06138</name>
</gene>
<protein>
    <submittedName>
        <fullName evidence="2">Uncharacterized protein</fullName>
    </submittedName>
</protein>
<organism evidence="2 3">
    <name type="scientific">Capsicum baccatum</name>
    <name type="common">Peruvian pepper</name>
    <dbReference type="NCBI Taxonomy" id="33114"/>
    <lineage>
        <taxon>Eukaryota</taxon>
        <taxon>Viridiplantae</taxon>
        <taxon>Streptophyta</taxon>
        <taxon>Embryophyta</taxon>
        <taxon>Tracheophyta</taxon>
        <taxon>Spermatophyta</taxon>
        <taxon>Magnoliopsida</taxon>
        <taxon>eudicotyledons</taxon>
        <taxon>Gunneridae</taxon>
        <taxon>Pentapetalae</taxon>
        <taxon>asterids</taxon>
        <taxon>lamiids</taxon>
        <taxon>Solanales</taxon>
        <taxon>Solanaceae</taxon>
        <taxon>Solanoideae</taxon>
        <taxon>Capsiceae</taxon>
        <taxon>Capsicum</taxon>
    </lineage>
</organism>
<evidence type="ECO:0000313" key="3">
    <source>
        <dbReference type="Proteomes" id="UP000224567"/>
    </source>
</evidence>
<feature type="coiled-coil region" evidence="1">
    <location>
        <begin position="20"/>
        <end position="66"/>
    </location>
</feature>
<dbReference type="Proteomes" id="UP000224567">
    <property type="component" value="Unassembled WGS sequence"/>
</dbReference>
<reference evidence="2 3" key="1">
    <citation type="journal article" date="2017" name="Genome Biol.">
        <title>New reference genome sequences of hot pepper reveal the massive evolution of plant disease-resistance genes by retroduplication.</title>
        <authorList>
            <person name="Kim S."/>
            <person name="Park J."/>
            <person name="Yeom S.I."/>
            <person name="Kim Y.M."/>
            <person name="Seo E."/>
            <person name="Kim K.T."/>
            <person name="Kim M.S."/>
            <person name="Lee J.M."/>
            <person name="Cheong K."/>
            <person name="Shin H.S."/>
            <person name="Kim S.B."/>
            <person name="Han K."/>
            <person name="Lee J."/>
            <person name="Park M."/>
            <person name="Lee H.A."/>
            <person name="Lee H.Y."/>
            <person name="Lee Y."/>
            <person name="Oh S."/>
            <person name="Lee J.H."/>
            <person name="Choi E."/>
            <person name="Choi E."/>
            <person name="Lee S.E."/>
            <person name="Jeon J."/>
            <person name="Kim H."/>
            <person name="Choi G."/>
            <person name="Song H."/>
            <person name="Lee J."/>
            <person name="Lee S.C."/>
            <person name="Kwon J.K."/>
            <person name="Lee H.Y."/>
            <person name="Koo N."/>
            <person name="Hong Y."/>
            <person name="Kim R.W."/>
            <person name="Kang W.H."/>
            <person name="Huh J.H."/>
            <person name="Kang B.C."/>
            <person name="Yang T.J."/>
            <person name="Lee Y.H."/>
            <person name="Bennetzen J.L."/>
            <person name="Choi D."/>
        </authorList>
    </citation>
    <scope>NUCLEOTIDE SEQUENCE [LARGE SCALE GENOMIC DNA]</scope>
    <source>
        <strain evidence="3">cv. PBC81</strain>
    </source>
</reference>
<evidence type="ECO:0000313" key="2">
    <source>
        <dbReference type="EMBL" id="PHT51676.1"/>
    </source>
</evidence>
<sequence>MQSGGTEVALKYVKKRWSFCQILENELKKQSEEFSENLEEELEKQAQEFEADLSMLNLDKVEQEQRAIRAEEAM</sequence>
<name>A0A2G2X2F0_CAPBA</name>
<evidence type="ECO:0000256" key="1">
    <source>
        <dbReference type="SAM" id="Coils"/>
    </source>
</evidence>
<reference evidence="3" key="2">
    <citation type="journal article" date="2017" name="J. Anim. Genet.">
        <title>Multiple reference genome sequences of hot pepper reveal the massive evolution of plant disease resistance genes by retroduplication.</title>
        <authorList>
            <person name="Kim S."/>
            <person name="Park J."/>
            <person name="Yeom S.-I."/>
            <person name="Kim Y.-M."/>
            <person name="Seo E."/>
            <person name="Kim K.-T."/>
            <person name="Kim M.-S."/>
            <person name="Lee J.M."/>
            <person name="Cheong K."/>
            <person name="Shin H.-S."/>
            <person name="Kim S.-B."/>
            <person name="Han K."/>
            <person name="Lee J."/>
            <person name="Park M."/>
            <person name="Lee H.-A."/>
            <person name="Lee H.-Y."/>
            <person name="Lee Y."/>
            <person name="Oh S."/>
            <person name="Lee J.H."/>
            <person name="Choi E."/>
            <person name="Choi E."/>
            <person name="Lee S.E."/>
            <person name="Jeon J."/>
            <person name="Kim H."/>
            <person name="Choi G."/>
            <person name="Song H."/>
            <person name="Lee J."/>
            <person name="Lee S.-C."/>
            <person name="Kwon J.-K."/>
            <person name="Lee H.-Y."/>
            <person name="Koo N."/>
            <person name="Hong Y."/>
            <person name="Kim R.W."/>
            <person name="Kang W.-H."/>
            <person name="Huh J.H."/>
            <person name="Kang B.-C."/>
            <person name="Yang T.-J."/>
            <person name="Lee Y.-H."/>
            <person name="Bennetzen J.L."/>
            <person name="Choi D."/>
        </authorList>
    </citation>
    <scope>NUCLEOTIDE SEQUENCE [LARGE SCALE GENOMIC DNA]</scope>
    <source>
        <strain evidence="3">cv. PBC81</strain>
    </source>
</reference>
<dbReference type="AlphaFoldDB" id="A0A2G2X2F0"/>